<dbReference type="Proteomes" id="UP000789831">
    <property type="component" value="Unassembled WGS sequence"/>
</dbReference>
<protein>
    <submittedName>
        <fullName evidence="2">7161_t:CDS:1</fullName>
    </submittedName>
</protein>
<dbReference type="EMBL" id="CAJVPL010000062">
    <property type="protein sequence ID" value="CAG8440243.1"/>
    <property type="molecule type" value="Genomic_DNA"/>
</dbReference>
<sequence length="154" mass="17741">MTNNNIALTTNSETQGLLNRLAKSFLEEIDRGSSWEKIEQEINEYLKSNKIHPRTLLDLLSSQSYKRQFKVLLGFCFEREIGYADKQAAFASYKTASYLDAQNELEELYQIVMAHLNQELGVSPMSTSSEDDSPKIITHTPRRRKNKKKMSSRC</sequence>
<keyword evidence="3" id="KW-1185">Reference proteome</keyword>
<reference evidence="2" key="1">
    <citation type="submission" date="2021-06" db="EMBL/GenBank/DDBJ databases">
        <authorList>
            <person name="Kallberg Y."/>
            <person name="Tangrot J."/>
            <person name="Rosling A."/>
        </authorList>
    </citation>
    <scope>NUCLEOTIDE SEQUENCE</scope>
    <source>
        <strain evidence="2">MT106</strain>
    </source>
</reference>
<gene>
    <name evidence="2" type="ORF">AGERDE_LOCUS1003</name>
</gene>
<accession>A0A9N8V1Z1</accession>
<feature type="region of interest" description="Disordered" evidence="1">
    <location>
        <begin position="123"/>
        <end position="154"/>
    </location>
</feature>
<evidence type="ECO:0000313" key="2">
    <source>
        <dbReference type="EMBL" id="CAG8440243.1"/>
    </source>
</evidence>
<organism evidence="2 3">
    <name type="scientific">Ambispora gerdemannii</name>
    <dbReference type="NCBI Taxonomy" id="144530"/>
    <lineage>
        <taxon>Eukaryota</taxon>
        <taxon>Fungi</taxon>
        <taxon>Fungi incertae sedis</taxon>
        <taxon>Mucoromycota</taxon>
        <taxon>Glomeromycotina</taxon>
        <taxon>Glomeromycetes</taxon>
        <taxon>Archaeosporales</taxon>
        <taxon>Ambisporaceae</taxon>
        <taxon>Ambispora</taxon>
    </lineage>
</organism>
<comment type="caution">
    <text evidence="2">The sequence shown here is derived from an EMBL/GenBank/DDBJ whole genome shotgun (WGS) entry which is preliminary data.</text>
</comment>
<dbReference type="AlphaFoldDB" id="A0A9N8V1Z1"/>
<name>A0A9N8V1Z1_9GLOM</name>
<dbReference type="OrthoDB" id="10544166at2759"/>
<feature type="compositionally biased region" description="Basic residues" evidence="1">
    <location>
        <begin position="140"/>
        <end position="154"/>
    </location>
</feature>
<evidence type="ECO:0000256" key="1">
    <source>
        <dbReference type="SAM" id="MobiDB-lite"/>
    </source>
</evidence>
<proteinExistence type="predicted"/>
<evidence type="ECO:0000313" key="3">
    <source>
        <dbReference type="Proteomes" id="UP000789831"/>
    </source>
</evidence>